<keyword evidence="1" id="KW-0812">Transmembrane</keyword>
<evidence type="ECO:0000313" key="3">
    <source>
        <dbReference type="Proteomes" id="UP000054683"/>
    </source>
</evidence>
<dbReference type="OrthoDB" id="9101624at2"/>
<feature type="transmembrane region" description="Helical" evidence="1">
    <location>
        <begin position="57"/>
        <end position="75"/>
    </location>
</feature>
<protein>
    <submittedName>
        <fullName evidence="2">Uncharacterized protein</fullName>
    </submittedName>
</protein>
<keyword evidence="1" id="KW-1133">Transmembrane helix</keyword>
<dbReference type="Proteomes" id="UP000054683">
    <property type="component" value="Unassembled WGS sequence"/>
</dbReference>
<name>A0A158GP39_9BURK</name>
<sequence length="81" mass="9126">MNKKIRLRVTLAISAFAIYRVFTYVRQVQTGCIQIGNHQRCSFENTANFEGLQNVDLLFTCGWVAGAVLCWIGVVQTGKTR</sequence>
<reference evidence="2 3" key="1">
    <citation type="submission" date="2016-01" db="EMBL/GenBank/DDBJ databases">
        <authorList>
            <person name="Oliw E.H."/>
        </authorList>
    </citation>
    <scope>NUCLEOTIDE SEQUENCE [LARGE SCALE GENOMIC DNA]</scope>
    <source>
        <strain evidence="2">LMG 27134</strain>
    </source>
</reference>
<keyword evidence="1" id="KW-0472">Membrane</keyword>
<organism evidence="2 3">
    <name type="scientific">Caballeronia udeis</name>
    <dbReference type="NCBI Taxonomy" id="1232866"/>
    <lineage>
        <taxon>Bacteria</taxon>
        <taxon>Pseudomonadati</taxon>
        <taxon>Pseudomonadota</taxon>
        <taxon>Betaproteobacteria</taxon>
        <taxon>Burkholderiales</taxon>
        <taxon>Burkholderiaceae</taxon>
        <taxon>Caballeronia</taxon>
    </lineage>
</organism>
<proteinExistence type="predicted"/>
<dbReference type="AlphaFoldDB" id="A0A158GP39"/>
<dbReference type="EMBL" id="FCOK02000017">
    <property type="protein sequence ID" value="SAL33627.1"/>
    <property type="molecule type" value="Genomic_DNA"/>
</dbReference>
<accession>A0A158GP39</accession>
<dbReference type="RefSeq" id="WP_062085838.1">
    <property type="nucleotide sequence ID" value="NZ_FCOK02000017.1"/>
</dbReference>
<gene>
    <name evidence="2" type="ORF">AWB69_03027</name>
</gene>
<evidence type="ECO:0000313" key="2">
    <source>
        <dbReference type="EMBL" id="SAL33627.1"/>
    </source>
</evidence>
<feature type="transmembrane region" description="Helical" evidence="1">
    <location>
        <begin position="7"/>
        <end position="25"/>
    </location>
</feature>
<evidence type="ECO:0000256" key="1">
    <source>
        <dbReference type="SAM" id="Phobius"/>
    </source>
</evidence>